<gene>
    <name evidence="1" type="ORF">TM448B01236_0002</name>
</gene>
<evidence type="ECO:0000313" key="1">
    <source>
        <dbReference type="EMBL" id="QJH98167.1"/>
    </source>
</evidence>
<proteinExistence type="predicted"/>
<keyword evidence="1" id="KW-0430">Lectin</keyword>
<sequence length="199" mass="22201">MSTVLADSDSHASGEADSYTTDSALNEDHAFVIDGGDILTYSTTNIIKANKGSIAFKWKAPLPYNKYTDDFYLIYLHQFMSIRYDISDRMFYFQIYNGTNWSTAKVLSDAQTFGSSDWIKICATWDTSSATTMSFYIDSSTPEGTYASTWTEQAVPATLYVGSYHTSTSQSDGTFDELRIYAVALTAAEVETLFNTTWS</sequence>
<dbReference type="InterPro" id="IPR013320">
    <property type="entry name" value="ConA-like_dom_sf"/>
</dbReference>
<protein>
    <submittedName>
        <fullName evidence="1">Putative lectin/glucanase superfamily protein</fullName>
    </submittedName>
</protein>
<dbReference type="Pfam" id="PF13385">
    <property type="entry name" value="Laminin_G_3"/>
    <property type="match status" value="1"/>
</dbReference>
<dbReference type="GO" id="GO:0030246">
    <property type="term" value="F:carbohydrate binding"/>
    <property type="evidence" value="ECO:0007669"/>
    <property type="project" value="UniProtKB-KW"/>
</dbReference>
<dbReference type="SUPFAM" id="SSF49899">
    <property type="entry name" value="Concanavalin A-like lectins/glucanases"/>
    <property type="match status" value="1"/>
</dbReference>
<organism evidence="1">
    <name type="scientific">viral metagenome</name>
    <dbReference type="NCBI Taxonomy" id="1070528"/>
    <lineage>
        <taxon>unclassified sequences</taxon>
        <taxon>metagenomes</taxon>
        <taxon>organismal metagenomes</taxon>
    </lineage>
</organism>
<name>A0A6M3XLK8_9ZZZZ</name>
<dbReference type="EMBL" id="MT144720">
    <property type="protein sequence ID" value="QJH98167.1"/>
    <property type="molecule type" value="Genomic_DNA"/>
</dbReference>
<reference evidence="1" key="1">
    <citation type="submission" date="2020-03" db="EMBL/GenBank/DDBJ databases">
        <title>The deep terrestrial virosphere.</title>
        <authorList>
            <person name="Holmfeldt K."/>
            <person name="Nilsson E."/>
            <person name="Simone D."/>
            <person name="Lopez-Fernandez M."/>
            <person name="Wu X."/>
            <person name="de Brujin I."/>
            <person name="Lundin D."/>
            <person name="Andersson A."/>
            <person name="Bertilsson S."/>
            <person name="Dopson M."/>
        </authorList>
    </citation>
    <scope>NUCLEOTIDE SEQUENCE</scope>
    <source>
        <strain evidence="1">TM448B01236</strain>
    </source>
</reference>
<dbReference type="AlphaFoldDB" id="A0A6M3XLK8"/>
<accession>A0A6M3XLK8</accession>
<dbReference type="Gene3D" id="2.60.120.200">
    <property type="match status" value="1"/>
</dbReference>